<protein>
    <recommendedName>
        <fullName evidence="3">LRRCT domain-containing protein</fullName>
    </recommendedName>
</protein>
<evidence type="ECO:0008006" key="3">
    <source>
        <dbReference type="Google" id="ProtNLM"/>
    </source>
</evidence>
<dbReference type="InterPro" id="IPR001611">
    <property type="entry name" value="Leu-rich_rpt"/>
</dbReference>
<gene>
    <name evidence="1" type="ORF">MONAX_5E036902</name>
</gene>
<keyword evidence="2" id="KW-1185">Reference proteome</keyword>
<dbReference type="Pfam" id="PF13855">
    <property type="entry name" value="LRR_8"/>
    <property type="match status" value="1"/>
</dbReference>
<proteinExistence type="predicted"/>
<name>A0A5E4D470_MARMO</name>
<dbReference type="Proteomes" id="UP000335636">
    <property type="component" value="Unassembled WGS sequence"/>
</dbReference>
<sequence>MLPMSSYILSVTAVYDRSADQAHSRYWVKVGPLDPGRCHCKHLEHNSLVEVNSGSLFGLTALHHLHLVHNSISCIHRGGWNFCQKLRE</sequence>
<accession>A0A5E4D470</accession>
<evidence type="ECO:0000313" key="1">
    <source>
        <dbReference type="EMBL" id="VTJ88788.1"/>
    </source>
</evidence>
<organism evidence="1 2">
    <name type="scientific">Marmota monax</name>
    <name type="common">Woodchuck</name>
    <dbReference type="NCBI Taxonomy" id="9995"/>
    <lineage>
        <taxon>Eukaryota</taxon>
        <taxon>Metazoa</taxon>
        <taxon>Chordata</taxon>
        <taxon>Craniata</taxon>
        <taxon>Vertebrata</taxon>
        <taxon>Euteleostomi</taxon>
        <taxon>Mammalia</taxon>
        <taxon>Eutheria</taxon>
        <taxon>Euarchontoglires</taxon>
        <taxon>Glires</taxon>
        <taxon>Rodentia</taxon>
        <taxon>Sciuromorpha</taxon>
        <taxon>Sciuridae</taxon>
        <taxon>Xerinae</taxon>
        <taxon>Marmotini</taxon>
        <taxon>Marmota</taxon>
    </lineage>
</organism>
<dbReference type="AlphaFoldDB" id="A0A5E4D470"/>
<comment type="caution">
    <text evidence="1">The sequence shown here is derived from an EMBL/GenBank/DDBJ whole genome shotgun (WGS) entry which is preliminary data.</text>
</comment>
<reference evidence="1" key="1">
    <citation type="submission" date="2019-04" db="EMBL/GenBank/DDBJ databases">
        <authorList>
            <person name="Alioto T."/>
            <person name="Alioto T."/>
        </authorList>
    </citation>
    <scope>NUCLEOTIDE SEQUENCE [LARGE SCALE GENOMIC DNA]</scope>
</reference>
<dbReference type="SUPFAM" id="SSF52058">
    <property type="entry name" value="L domain-like"/>
    <property type="match status" value="1"/>
</dbReference>
<evidence type="ECO:0000313" key="2">
    <source>
        <dbReference type="Proteomes" id="UP000335636"/>
    </source>
</evidence>
<dbReference type="Gene3D" id="3.80.10.10">
    <property type="entry name" value="Ribonuclease Inhibitor"/>
    <property type="match status" value="1"/>
</dbReference>
<feature type="non-terminal residue" evidence="1">
    <location>
        <position position="88"/>
    </location>
</feature>
<dbReference type="EMBL" id="CABDUW010003161">
    <property type="protein sequence ID" value="VTJ88788.1"/>
    <property type="molecule type" value="Genomic_DNA"/>
</dbReference>
<dbReference type="InterPro" id="IPR032675">
    <property type="entry name" value="LRR_dom_sf"/>
</dbReference>